<feature type="transmembrane region" description="Helical" evidence="2">
    <location>
        <begin position="170"/>
        <end position="191"/>
    </location>
</feature>
<proteinExistence type="predicted"/>
<evidence type="ECO:0000256" key="2">
    <source>
        <dbReference type="SAM" id="Phobius"/>
    </source>
</evidence>
<evidence type="ECO:0008006" key="5">
    <source>
        <dbReference type="Google" id="ProtNLM"/>
    </source>
</evidence>
<evidence type="ECO:0000313" key="4">
    <source>
        <dbReference type="Proteomes" id="UP001210925"/>
    </source>
</evidence>
<reference evidence="3" key="1">
    <citation type="submission" date="2020-05" db="EMBL/GenBank/DDBJ databases">
        <title>Phylogenomic resolution of chytrid fungi.</title>
        <authorList>
            <person name="Stajich J.E."/>
            <person name="Amses K."/>
            <person name="Simmons R."/>
            <person name="Seto K."/>
            <person name="Myers J."/>
            <person name="Bonds A."/>
            <person name="Quandt C.A."/>
            <person name="Barry K."/>
            <person name="Liu P."/>
            <person name="Grigoriev I."/>
            <person name="Longcore J.E."/>
            <person name="James T.Y."/>
        </authorList>
    </citation>
    <scope>NUCLEOTIDE SEQUENCE</scope>
    <source>
        <strain evidence="3">PLAUS21</strain>
    </source>
</reference>
<evidence type="ECO:0000313" key="3">
    <source>
        <dbReference type="EMBL" id="KAJ3255521.1"/>
    </source>
</evidence>
<gene>
    <name evidence="3" type="ORF">HK103_006246</name>
</gene>
<accession>A0AAD5UH66</accession>
<keyword evidence="2" id="KW-0472">Membrane</keyword>
<feature type="compositionally biased region" description="Low complexity" evidence="1">
    <location>
        <begin position="107"/>
        <end position="131"/>
    </location>
</feature>
<evidence type="ECO:0000256" key="1">
    <source>
        <dbReference type="SAM" id="MobiDB-lite"/>
    </source>
</evidence>
<protein>
    <recommendedName>
        <fullName evidence="5">Apple domain-containing protein</fullName>
    </recommendedName>
</protein>
<organism evidence="3 4">
    <name type="scientific">Boothiomyces macroporosus</name>
    <dbReference type="NCBI Taxonomy" id="261099"/>
    <lineage>
        <taxon>Eukaryota</taxon>
        <taxon>Fungi</taxon>
        <taxon>Fungi incertae sedis</taxon>
        <taxon>Chytridiomycota</taxon>
        <taxon>Chytridiomycota incertae sedis</taxon>
        <taxon>Chytridiomycetes</taxon>
        <taxon>Rhizophydiales</taxon>
        <taxon>Terramycetaceae</taxon>
        <taxon>Boothiomyces</taxon>
    </lineage>
</organism>
<keyword evidence="4" id="KW-1185">Reference proteome</keyword>
<keyword evidence="2" id="KW-1133">Transmembrane helix</keyword>
<dbReference type="AlphaFoldDB" id="A0AAD5UH66"/>
<name>A0AAD5UH66_9FUNG</name>
<sequence>MVFALKCGFTNQPYKTVPSLDRQCGPACQADTACTHFMFNPNLLQCYFLSGPVEKDTMIVSSIPSTSDHVDPNCGFVLAKNPACPITGDTIICKNLAVENDAPPPAVTLVPTTPTQPTGQQNTPNNQNQATSQSLPTFVPGNDSEPSPTPIPTSSSEAPIYSGSFFDAKFIVISVSISIILLFLVFLKFIVIRKRNPIKDAPVPMDYPPKPADPKSDWSSVKRETISEPKISLIRKSLGKFSLFSRDSELFKKEQDDLESFDDSFVHFNKSESPSEVTVEEKTFYYKTKEEPHLSNLLLNPMALFSIQEPKVTGASNV</sequence>
<keyword evidence="2" id="KW-0812">Transmembrane</keyword>
<comment type="caution">
    <text evidence="3">The sequence shown here is derived from an EMBL/GenBank/DDBJ whole genome shotgun (WGS) entry which is preliminary data.</text>
</comment>
<dbReference type="EMBL" id="JADGKB010000065">
    <property type="protein sequence ID" value="KAJ3255521.1"/>
    <property type="molecule type" value="Genomic_DNA"/>
</dbReference>
<feature type="region of interest" description="Disordered" evidence="1">
    <location>
        <begin position="104"/>
        <end position="155"/>
    </location>
</feature>
<dbReference type="Proteomes" id="UP001210925">
    <property type="component" value="Unassembled WGS sequence"/>
</dbReference>